<dbReference type="PANTHER" id="PTHR43877">
    <property type="entry name" value="AMINOALKYLPHOSPHONATE N-ACETYLTRANSFERASE-RELATED-RELATED"/>
    <property type="match status" value="1"/>
</dbReference>
<comment type="caution">
    <text evidence="4">The sequence shown here is derived from an EMBL/GenBank/DDBJ whole genome shotgun (WGS) entry which is preliminary data.</text>
</comment>
<accession>A0ABR4ZGH5</accession>
<protein>
    <recommendedName>
        <fullName evidence="3">N-acetyltransferase domain-containing protein</fullName>
    </recommendedName>
</protein>
<dbReference type="Pfam" id="PF00583">
    <property type="entry name" value="Acetyltransf_1"/>
    <property type="match status" value="1"/>
</dbReference>
<keyword evidence="2" id="KW-0012">Acyltransferase</keyword>
<dbReference type="InterPro" id="IPR016181">
    <property type="entry name" value="Acyl_CoA_acyltransferase"/>
</dbReference>
<dbReference type="EMBL" id="JNFP01000014">
    <property type="protein sequence ID" value="KIA64420.1"/>
    <property type="molecule type" value="Genomic_DNA"/>
</dbReference>
<evidence type="ECO:0000259" key="3">
    <source>
        <dbReference type="PROSITE" id="PS51186"/>
    </source>
</evidence>
<dbReference type="CDD" id="cd04301">
    <property type="entry name" value="NAT_SF"/>
    <property type="match status" value="1"/>
</dbReference>
<evidence type="ECO:0000256" key="2">
    <source>
        <dbReference type="ARBA" id="ARBA00023315"/>
    </source>
</evidence>
<dbReference type="SUPFAM" id="SSF55729">
    <property type="entry name" value="Acyl-CoA N-acyltransferases (Nat)"/>
    <property type="match status" value="1"/>
</dbReference>
<feature type="domain" description="N-acetyltransferase" evidence="3">
    <location>
        <begin position="1"/>
        <end position="177"/>
    </location>
</feature>
<evidence type="ECO:0000313" key="4">
    <source>
        <dbReference type="EMBL" id="KIA64420.1"/>
    </source>
</evidence>
<evidence type="ECO:0000313" key="5">
    <source>
        <dbReference type="Proteomes" id="UP000031364"/>
    </source>
</evidence>
<sequence length="177" mass="19714">MRIRRGTGSDAESVAALHTHSWQTAYAGIMPDAYLHGSLLEDRLTLWRNRLDGSPSDGALFIADDADELLGFAYLVPRPDGRLLIDNLHVQPQLKRSGIGGRLLQHVLAWAAAEHPGTTVYLEVLKDNAPAIAFYERNGATRTDERTAHFEQGFDLPELEYTWLPGDLPGPESLWNR</sequence>
<dbReference type="InterPro" id="IPR050832">
    <property type="entry name" value="Bact_Acetyltransf"/>
</dbReference>
<dbReference type="Gene3D" id="3.40.630.30">
    <property type="match status" value="1"/>
</dbReference>
<dbReference type="Proteomes" id="UP000031364">
    <property type="component" value="Unassembled WGS sequence"/>
</dbReference>
<organism evidence="4 5">
    <name type="scientific">Nocardia vulneris</name>
    <dbReference type="NCBI Taxonomy" id="1141657"/>
    <lineage>
        <taxon>Bacteria</taxon>
        <taxon>Bacillati</taxon>
        <taxon>Actinomycetota</taxon>
        <taxon>Actinomycetes</taxon>
        <taxon>Mycobacteriales</taxon>
        <taxon>Nocardiaceae</taxon>
        <taxon>Nocardia</taxon>
    </lineage>
</organism>
<proteinExistence type="predicted"/>
<dbReference type="PROSITE" id="PS51186">
    <property type="entry name" value="GNAT"/>
    <property type="match status" value="1"/>
</dbReference>
<name>A0ABR4ZGH5_9NOCA</name>
<keyword evidence="5" id="KW-1185">Reference proteome</keyword>
<reference evidence="4 5" key="1">
    <citation type="journal article" date="2014" name="Int. J. Syst. Evol. Microbiol.">
        <title>Nocardia vulneris sp. nov., isolated from wounds of human patients in North America.</title>
        <authorList>
            <person name="Lasker B.A."/>
            <person name="Bell M."/>
            <person name="Klenk H.P."/>
            <person name="Sproer C."/>
            <person name="Schumann C."/>
            <person name="Schumann P."/>
            <person name="Brown J.M."/>
        </authorList>
    </citation>
    <scope>NUCLEOTIDE SEQUENCE [LARGE SCALE GENOMIC DNA]</scope>
    <source>
        <strain evidence="4 5">W9851</strain>
    </source>
</reference>
<dbReference type="InterPro" id="IPR000182">
    <property type="entry name" value="GNAT_dom"/>
</dbReference>
<gene>
    <name evidence="4" type="ORF">FG87_14340</name>
</gene>
<dbReference type="RefSeq" id="WP_043669853.1">
    <property type="nucleotide sequence ID" value="NZ_BDCI01000004.1"/>
</dbReference>
<evidence type="ECO:0000256" key="1">
    <source>
        <dbReference type="ARBA" id="ARBA00022679"/>
    </source>
</evidence>
<keyword evidence="1" id="KW-0808">Transferase</keyword>